<protein>
    <recommendedName>
        <fullName evidence="1">DUF4939 domain-containing protein</fullName>
    </recommendedName>
</protein>
<sequence length="174" mass="19537">MVKLIQLHHAALRELGSQQVKTNRRLTDLSNFLQGPAQQGLSMLPPSSEVLTPDKFSGEVKKCKGFILQCGIIFNHSPQSFRHDDAKIAYMLSLLTGRALEWAEAKFSSPTNFGCTFSKFLKDFKQVFCRDTDKTSVSHLKGPDPPESEITPDLIHQPAFLSCVETNIKCYLYT</sequence>
<keyword evidence="3" id="KW-1185">Reference proteome</keyword>
<dbReference type="Ensembl" id="ENSPRET00000005952.1">
    <property type="protein sequence ID" value="ENSPREP00000005871.1"/>
    <property type="gene ID" value="ENSPREG00000004084.1"/>
</dbReference>
<evidence type="ECO:0000313" key="2">
    <source>
        <dbReference type="Ensembl" id="ENSPREP00000005871.1"/>
    </source>
</evidence>
<organism evidence="2 3">
    <name type="scientific">Poecilia reticulata</name>
    <name type="common">Guppy</name>
    <name type="synonym">Acanthophacelus reticulatus</name>
    <dbReference type="NCBI Taxonomy" id="8081"/>
    <lineage>
        <taxon>Eukaryota</taxon>
        <taxon>Metazoa</taxon>
        <taxon>Chordata</taxon>
        <taxon>Craniata</taxon>
        <taxon>Vertebrata</taxon>
        <taxon>Euteleostomi</taxon>
        <taxon>Actinopterygii</taxon>
        <taxon>Neopterygii</taxon>
        <taxon>Teleostei</taxon>
        <taxon>Neoteleostei</taxon>
        <taxon>Acanthomorphata</taxon>
        <taxon>Ovalentaria</taxon>
        <taxon>Atherinomorphae</taxon>
        <taxon>Cyprinodontiformes</taxon>
        <taxon>Poeciliidae</taxon>
        <taxon>Poeciliinae</taxon>
        <taxon>Poecilia</taxon>
    </lineage>
</organism>
<feature type="domain" description="DUF4939" evidence="1">
    <location>
        <begin position="46"/>
        <end position="134"/>
    </location>
</feature>
<reference evidence="2" key="2">
    <citation type="submission" date="2025-08" db="UniProtKB">
        <authorList>
            <consortium name="Ensembl"/>
        </authorList>
    </citation>
    <scope>IDENTIFICATION</scope>
    <source>
        <strain evidence="2">Guanapo</strain>
    </source>
</reference>
<dbReference type="InterPro" id="IPR032549">
    <property type="entry name" value="DUF4939"/>
</dbReference>
<evidence type="ECO:0000259" key="1">
    <source>
        <dbReference type="Pfam" id="PF16297"/>
    </source>
</evidence>
<accession>A0A3P9N8H7</accession>
<dbReference type="Proteomes" id="UP000242638">
    <property type="component" value="Unassembled WGS sequence"/>
</dbReference>
<evidence type="ECO:0000313" key="3">
    <source>
        <dbReference type="Proteomes" id="UP000242638"/>
    </source>
</evidence>
<dbReference type="GeneTree" id="ENSGT00940000173342"/>
<dbReference type="AlphaFoldDB" id="A0A3P9N8H7"/>
<proteinExistence type="predicted"/>
<reference evidence="2" key="3">
    <citation type="submission" date="2025-09" db="UniProtKB">
        <authorList>
            <consortium name="Ensembl"/>
        </authorList>
    </citation>
    <scope>IDENTIFICATION</scope>
    <source>
        <strain evidence="2">Guanapo</strain>
    </source>
</reference>
<name>A0A3P9N8H7_POERE</name>
<dbReference type="OMA" id="CVETNIK"/>
<reference evidence="3" key="1">
    <citation type="submission" date="2013-11" db="EMBL/GenBank/DDBJ databases">
        <title>The genomic landscape of the Guanapo guppy.</title>
        <authorList>
            <person name="Kuenstner A."/>
            <person name="Dreyer C."/>
        </authorList>
    </citation>
    <scope>NUCLEOTIDE SEQUENCE</scope>
    <source>
        <strain evidence="3">Guanapo</strain>
    </source>
</reference>
<dbReference type="Pfam" id="PF16297">
    <property type="entry name" value="DUF4939"/>
    <property type="match status" value="1"/>
</dbReference>